<evidence type="ECO:0000313" key="8">
    <source>
        <dbReference type="EMBL" id="EFB77010.1"/>
    </source>
</evidence>
<evidence type="ECO:0000256" key="6">
    <source>
        <dbReference type="HAMAP-Rule" id="MF_01023"/>
    </source>
</evidence>
<dbReference type="SUPFAM" id="SSF53383">
    <property type="entry name" value="PLP-dependent transferases"/>
    <property type="match status" value="1"/>
</dbReference>
<gene>
    <name evidence="6 8" type="primary">hisC</name>
    <name evidence="8" type="ORF">SUBVAR_04632</name>
</gene>
<dbReference type="UniPathway" id="UPA00031">
    <property type="reaction ID" value="UER00012"/>
</dbReference>
<name>D1PJR2_9FIRM</name>
<keyword evidence="6" id="KW-0028">Amino-acid biosynthesis</keyword>
<feature type="modified residue" description="N6-(pyridoxal phosphate)lysine" evidence="6">
    <location>
        <position position="211"/>
    </location>
</feature>
<keyword evidence="9" id="KW-1185">Reference proteome</keyword>
<comment type="pathway">
    <text evidence="6">Amino-acid biosynthesis; L-histidine biosynthesis; L-histidine from 5-phospho-alpha-D-ribose 1-diphosphate: step 7/9.</text>
</comment>
<evidence type="ECO:0000259" key="7">
    <source>
        <dbReference type="Pfam" id="PF00155"/>
    </source>
</evidence>
<comment type="subunit">
    <text evidence="2 6">Homodimer.</text>
</comment>
<dbReference type="HOGENOM" id="CLU_017584_3_0_9"/>
<keyword evidence="5 6" id="KW-0663">Pyridoxal phosphate</keyword>
<dbReference type="OrthoDB" id="9813612at2"/>
<sequence length="355" mass="39585">MSRYFTKTLAALEPYTPGEQLKMDNLVKLNANENPYPPAPGVAAAVAAAVPGLRLYSDLTNAELNRAIAGHWGVQPENVLCGNGSDENLLLALRAFCDEETPLAFADITYSFYPVLCDLLHIPQHVIPLEDDFTIDLHQYHGLHETIVIANPNAPTSLLAPVDAIEEVLRTNPDNIVIVDETYIEFAPAGSTCLPLLAKYDNLVITHTFSKTHNLAGARLGFCLARPELIADMNRVKFSYSPYNVNSLTQAAGTAAIRDEAYFRQVTQKVLATRADTTEKLRVRGFTVLDSATNFLFVTTDRMPCREIFEKLRERGILIRYFSAPRIDNWLRITIGTPEQMERFFAALDEILPRS</sequence>
<accession>D1PJR2</accession>
<protein>
    <recommendedName>
        <fullName evidence="6">Histidinol-phosphate aminotransferase</fullName>
        <ecNumber evidence="6">2.6.1.9</ecNumber>
    </recommendedName>
    <alternativeName>
        <fullName evidence="6">Imidazole acetol-phosphate transaminase</fullName>
    </alternativeName>
</protein>
<dbReference type="InterPro" id="IPR005861">
    <property type="entry name" value="HisP_aminotrans"/>
</dbReference>
<dbReference type="InterPro" id="IPR050106">
    <property type="entry name" value="HistidinolP_aminotransfase"/>
</dbReference>
<evidence type="ECO:0000256" key="3">
    <source>
        <dbReference type="ARBA" id="ARBA00022576"/>
    </source>
</evidence>
<dbReference type="Gene3D" id="3.40.640.10">
    <property type="entry name" value="Type I PLP-dependent aspartate aminotransferase-like (Major domain)"/>
    <property type="match status" value="1"/>
</dbReference>
<evidence type="ECO:0000256" key="1">
    <source>
        <dbReference type="ARBA" id="ARBA00001933"/>
    </source>
</evidence>
<dbReference type="Gene3D" id="3.90.1150.10">
    <property type="entry name" value="Aspartate Aminotransferase, domain 1"/>
    <property type="match status" value="1"/>
</dbReference>
<comment type="catalytic activity">
    <reaction evidence="6">
        <text>L-histidinol phosphate + 2-oxoglutarate = 3-(imidazol-4-yl)-2-oxopropyl phosphate + L-glutamate</text>
        <dbReference type="Rhea" id="RHEA:23744"/>
        <dbReference type="ChEBI" id="CHEBI:16810"/>
        <dbReference type="ChEBI" id="CHEBI:29985"/>
        <dbReference type="ChEBI" id="CHEBI:57766"/>
        <dbReference type="ChEBI" id="CHEBI:57980"/>
        <dbReference type="EC" id="2.6.1.9"/>
    </reaction>
</comment>
<dbReference type="Pfam" id="PF00155">
    <property type="entry name" value="Aminotran_1_2"/>
    <property type="match status" value="1"/>
</dbReference>
<dbReference type="RefSeq" id="WP_007046063.1">
    <property type="nucleotide sequence ID" value="NZ_GG704769.1"/>
</dbReference>
<reference evidence="8" key="1">
    <citation type="submission" date="2009-12" db="EMBL/GenBank/DDBJ databases">
        <authorList>
            <person name="Weinstock G."/>
            <person name="Sodergren E."/>
            <person name="Clifton S."/>
            <person name="Fulton L."/>
            <person name="Fulton B."/>
            <person name="Courtney L."/>
            <person name="Fronick C."/>
            <person name="Harrison M."/>
            <person name="Strong C."/>
            <person name="Farmer C."/>
            <person name="Delahaunty K."/>
            <person name="Markovic C."/>
            <person name="Hall O."/>
            <person name="Minx P."/>
            <person name="Tomlinson C."/>
            <person name="Mitreva M."/>
            <person name="Nelson J."/>
            <person name="Hou S."/>
            <person name="Wollam A."/>
            <person name="Pepin K.H."/>
            <person name="Johnson M."/>
            <person name="Bhonagiri V."/>
            <person name="Nash W.E."/>
            <person name="Warren W."/>
            <person name="Chinwalla A."/>
            <person name="Mardis E.R."/>
            <person name="Wilson R.K."/>
        </authorList>
    </citation>
    <scope>NUCLEOTIDE SEQUENCE [LARGE SCALE GENOMIC DNA]</scope>
    <source>
        <strain evidence="8">DSM 15176</strain>
    </source>
</reference>
<evidence type="ECO:0000313" key="9">
    <source>
        <dbReference type="Proteomes" id="UP000003438"/>
    </source>
</evidence>
<dbReference type="NCBIfam" id="TIGR01141">
    <property type="entry name" value="hisC"/>
    <property type="match status" value="1"/>
</dbReference>
<dbReference type="GO" id="GO:0000105">
    <property type="term" value="P:L-histidine biosynthetic process"/>
    <property type="evidence" value="ECO:0007669"/>
    <property type="project" value="UniProtKB-UniRule"/>
</dbReference>
<keyword evidence="6" id="KW-0368">Histidine biosynthesis</keyword>
<dbReference type="PANTHER" id="PTHR43643:SF3">
    <property type="entry name" value="HISTIDINOL-PHOSPHATE AMINOTRANSFERASE"/>
    <property type="match status" value="1"/>
</dbReference>
<dbReference type="InterPro" id="IPR015421">
    <property type="entry name" value="PyrdxlP-dep_Trfase_major"/>
</dbReference>
<organism evidence="8 9">
    <name type="scientific">Subdoligranulum variabile DSM 15176</name>
    <dbReference type="NCBI Taxonomy" id="411471"/>
    <lineage>
        <taxon>Bacteria</taxon>
        <taxon>Bacillati</taxon>
        <taxon>Bacillota</taxon>
        <taxon>Clostridia</taxon>
        <taxon>Eubacteriales</taxon>
        <taxon>Oscillospiraceae</taxon>
        <taxon>Subdoligranulum</taxon>
    </lineage>
</organism>
<keyword evidence="3 6" id="KW-0032">Aminotransferase</keyword>
<evidence type="ECO:0000256" key="4">
    <source>
        <dbReference type="ARBA" id="ARBA00022679"/>
    </source>
</evidence>
<keyword evidence="4 6" id="KW-0808">Transferase</keyword>
<dbReference type="InterPro" id="IPR015424">
    <property type="entry name" value="PyrdxlP-dep_Trfase"/>
</dbReference>
<dbReference type="Proteomes" id="UP000003438">
    <property type="component" value="Unassembled WGS sequence"/>
</dbReference>
<dbReference type="AlphaFoldDB" id="D1PJR2"/>
<comment type="caution">
    <text evidence="8">The sequence shown here is derived from an EMBL/GenBank/DDBJ whole genome shotgun (WGS) entry which is preliminary data.</text>
</comment>
<dbReference type="InterPro" id="IPR015422">
    <property type="entry name" value="PyrdxlP-dep_Trfase_small"/>
</dbReference>
<dbReference type="CDD" id="cd00609">
    <property type="entry name" value="AAT_like"/>
    <property type="match status" value="1"/>
</dbReference>
<dbReference type="GO" id="GO:0030170">
    <property type="term" value="F:pyridoxal phosphate binding"/>
    <property type="evidence" value="ECO:0007669"/>
    <property type="project" value="InterPro"/>
</dbReference>
<comment type="similarity">
    <text evidence="6">Belongs to the class-II pyridoxal-phosphate-dependent aminotransferase family. Histidinol-phosphate aminotransferase subfamily.</text>
</comment>
<feature type="domain" description="Aminotransferase class I/classII large" evidence="7">
    <location>
        <begin position="25"/>
        <end position="348"/>
    </location>
</feature>
<dbReference type="STRING" id="411471.SUBVAR_04632"/>
<evidence type="ECO:0000256" key="5">
    <source>
        <dbReference type="ARBA" id="ARBA00022898"/>
    </source>
</evidence>
<comment type="cofactor">
    <cofactor evidence="1 6">
        <name>pyridoxal 5'-phosphate</name>
        <dbReference type="ChEBI" id="CHEBI:597326"/>
    </cofactor>
</comment>
<dbReference type="EMBL" id="ACBY02000014">
    <property type="protein sequence ID" value="EFB77010.1"/>
    <property type="molecule type" value="Genomic_DNA"/>
</dbReference>
<dbReference type="eggNOG" id="COG0079">
    <property type="taxonomic scope" value="Bacteria"/>
</dbReference>
<dbReference type="PANTHER" id="PTHR43643">
    <property type="entry name" value="HISTIDINOL-PHOSPHATE AMINOTRANSFERASE 2"/>
    <property type="match status" value="1"/>
</dbReference>
<evidence type="ECO:0000256" key="2">
    <source>
        <dbReference type="ARBA" id="ARBA00011738"/>
    </source>
</evidence>
<dbReference type="EC" id="2.6.1.9" evidence="6"/>
<proteinExistence type="inferred from homology"/>
<dbReference type="HAMAP" id="MF_01023">
    <property type="entry name" value="HisC_aminotrans_2"/>
    <property type="match status" value="1"/>
</dbReference>
<dbReference type="GO" id="GO:0004400">
    <property type="term" value="F:histidinol-phosphate transaminase activity"/>
    <property type="evidence" value="ECO:0007669"/>
    <property type="project" value="UniProtKB-UniRule"/>
</dbReference>
<dbReference type="InterPro" id="IPR004839">
    <property type="entry name" value="Aminotransferase_I/II_large"/>
</dbReference>